<comment type="similarity">
    <text evidence="2">Belongs to the histone deacetylase family. HD type 1 subfamily.</text>
</comment>
<dbReference type="GO" id="GO:0005634">
    <property type="term" value="C:nucleus"/>
    <property type="evidence" value="ECO:0007669"/>
    <property type="project" value="TreeGrafter"/>
</dbReference>
<feature type="compositionally biased region" description="Basic and acidic residues" evidence="8">
    <location>
        <begin position="120"/>
        <end position="139"/>
    </location>
</feature>
<feature type="compositionally biased region" description="Basic and acidic residues" evidence="8">
    <location>
        <begin position="80"/>
        <end position="108"/>
    </location>
</feature>
<feature type="region of interest" description="Disordered" evidence="8">
    <location>
        <begin position="1489"/>
        <end position="1532"/>
    </location>
</feature>
<dbReference type="Gene3D" id="3.40.800.20">
    <property type="entry name" value="Histone deacetylase domain"/>
    <property type="match status" value="1"/>
</dbReference>
<dbReference type="FunFam" id="3.40.800.20:FF:000008">
    <property type="entry name" value="Histone deacetylase"/>
    <property type="match status" value="1"/>
</dbReference>
<keyword evidence="6" id="KW-0156">Chromatin regulator</keyword>
<protein>
    <recommendedName>
        <fullName evidence="3">histone deacetylase</fullName>
        <ecNumber evidence="3">3.5.1.98</ecNumber>
    </recommendedName>
</protein>
<feature type="compositionally biased region" description="Basic and acidic residues" evidence="8">
    <location>
        <begin position="149"/>
        <end position="180"/>
    </location>
</feature>
<dbReference type="PANTHER" id="PTHR10625">
    <property type="entry name" value="HISTONE DEACETYLASE HDAC1-RELATED"/>
    <property type="match status" value="1"/>
</dbReference>
<evidence type="ECO:0000256" key="5">
    <source>
        <dbReference type="ARBA" id="ARBA00022801"/>
    </source>
</evidence>
<evidence type="ECO:0000256" key="8">
    <source>
        <dbReference type="SAM" id="MobiDB-lite"/>
    </source>
</evidence>
<evidence type="ECO:0000256" key="4">
    <source>
        <dbReference type="ARBA" id="ARBA00022491"/>
    </source>
</evidence>
<proteinExistence type="inferred from homology"/>
<dbReference type="PRINTS" id="PR01270">
    <property type="entry name" value="HDASUPER"/>
</dbReference>
<dbReference type="InterPro" id="IPR003084">
    <property type="entry name" value="HDAC_I/II"/>
</dbReference>
<dbReference type="Pfam" id="PF00850">
    <property type="entry name" value="Hist_deacetyl"/>
    <property type="match status" value="1"/>
</dbReference>
<dbReference type="EC" id="3.5.1.98" evidence="3"/>
<keyword evidence="11" id="KW-1185">Reference proteome</keyword>
<keyword evidence="5" id="KW-0378">Hydrolase</keyword>
<evidence type="ECO:0000259" key="9">
    <source>
        <dbReference type="Pfam" id="PF00850"/>
    </source>
</evidence>
<reference evidence="10" key="1">
    <citation type="submission" date="2021-01" db="EMBL/GenBank/DDBJ databases">
        <authorList>
            <person name="Bezrukov I."/>
        </authorList>
    </citation>
    <scope>NUCLEOTIDE SEQUENCE</scope>
</reference>
<dbReference type="PRINTS" id="PR01271">
    <property type="entry name" value="HISDACETLASE"/>
</dbReference>
<organism evidence="10 11">
    <name type="scientific">Arabidopsis arenosa</name>
    <name type="common">Sand rock-cress</name>
    <name type="synonym">Cardaminopsis arenosa</name>
    <dbReference type="NCBI Taxonomy" id="38785"/>
    <lineage>
        <taxon>Eukaryota</taxon>
        <taxon>Viridiplantae</taxon>
        <taxon>Streptophyta</taxon>
        <taxon>Embryophyta</taxon>
        <taxon>Tracheophyta</taxon>
        <taxon>Spermatophyta</taxon>
        <taxon>Magnoliopsida</taxon>
        <taxon>eudicotyledons</taxon>
        <taxon>Gunneridae</taxon>
        <taxon>Pentapetalae</taxon>
        <taxon>rosids</taxon>
        <taxon>malvids</taxon>
        <taxon>Brassicales</taxon>
        <taxon>Brassicaceae</taxon>
        <taxon>Camelineae</taxon>
        <taxon>Arabidopsis</taxon>
    </lineage>
</organism>
<dbReference type="Proteomes" id="UP000682877">
    <property type="component" value="Chromosome 5"/>
</dbReference>
<feature type="compositionally biased region" description="Basic and acidic residues" evidence="8">
    <location>
        <begin position="49"/>
        <end position="72"/>
    </location>
</feature>
<feature type="region of interest" description="Disordered" evidence="8">
    <location>
        <begin position="1"/>
        <end position="191"/>
    </location>
</feature>
<dbReference type="InterPro" id="IPR037138">
    <property type="entry name" value="His_deacetylse_dom_sf"/>
</dbReference>
<evidence type="ECO:0000256" key="6">
    <source>
        <dbReference type="ARBA" id="ARBA00022853"/>
    </source>
</evidence>
<dbReference type="InterPro" id="IPR023801">
    <property type="entry name" value="His_deacetylse_dom"/>
</dbReference>
<feature type="domain" description="Histone deacetylase" evidence="9">
    <location>
        <begin position="1130"/>
        <end position="1419"/>
    </location>
</feature>
<feature type="region of interest" description="Disordered" evidence="8">
    <location>
        <begin position="1063"/>
        <end position="1085"/>
    </location>
</feature>
<dbReference type="SUPFAM" id="SSF52768">
    <property type="entry name" value="Arginase/deacetylase"/>
    <property type="match status" value="1"/>
</dbReference>
<keyword evidence="4" id="KW-0678">Repressor</keyword>
<comment type="cofactor">
    <cofactor evidence="1">
        <name>Zn(2+)</name>
        <dbReference type="ChEBI" id="CHEBI:29105"/>
    </cofactor>
</comment>
<evidence type="ECO:0000313" key="11">
    <source>
        <dbReference type="Proteomes" id="UP000682877"/>
    </source>
</evidence>
<dbReference type="GO" id="GO:0141221">
    <property type="term" value="F:histone deacetylase activity, hydrolytic mechanism"/>
    <property type="evidence" value="ECO:0007669"/>
    <property type="project" value="UniProtKB-EC"/>
</dbReference>
<dbReference type="GO" id="GO:0040029">
    <property type="term" value="P:epigenetic regulation of gene expression"/>
    <property type="evidence" value="ECO:0007669"/>
    <property type="project" value="TreeGrafter"/>
</dbReference>
<dbReference type="PANTHER" id="PTHR10625:SF39">
    <property type="entry name" value="HISTONE DEACETYLASE 9"/>
    <property type="match status" value="1"/>
</dbReference>
<evidence type="ECO:0000256" key="3">
    <source>
        <dbReference type="ARBA" id="ARBA00012111"/>
    </source>
</evidence>
<evidence type="ECO:0000256" key="7">
    <source>
        <dbReference type="ARBA" id="ARBA00048287"/>
    </source>
</evidence>
<name>A0A8S2ACI1_ARAAE</name>
<dbReference type="EMBL" id="LR999455">
    <property type="protein sequence ID" value="CAE6075116.1"/>
    <property type="molecule type" value="Genomic_DNA"/>
</dbReference>
<evidence type="ECO:0000313" key="10">
    <source>
        <dbReference type="EMBL" id="CAE6075116.1"/>
    </source>
</evidence>
<sequence length="1532" mass="178247">MRERIRDSLPRRSSSSSPTSHRDGNESSVIKPGDVSNRSDQIDVVSHGVEYREQDIDGTRRDSDLYDVEIQRRTGFSNKNRREEEERDDERYVKHFHLQEDSGKRYAESSRVITSHNHSRLSDEPKPSRFITSHDDEYSPSHGKNVLLRNDETRRLESISREFSDSSRHSEDGRDRDTVRYESSPLSQVGSSFADFQDESSRLVSVDSRSFGRVNDSDERRRHDCNGNICASQVLQATLVDDQQGNSFYKRGDHDSPIVSRCGKEIVDESRNNYHIGSEIAMREFPSVRHDVNNVARESDLLMQTRGSLSKSHVCGSNKADVDVADTHLDFCRKERMADHYESVKEDYPFVELGSRVVNERDDKDDHYRNFCNEERKVVYLDNKCQPLRKDYQYDGVNSRKNLDFCEPYAVVDQDDKALQSIARCLNKEREAYLDNERNAVFSDDKRRELRNEYHCGNDGRMHSEVDRTDILVDQDERGVKLQRVCLNKGKAAYLDNEKKDVYRNYKSRQLEKVYDSRSDARIYPDVNRLDILVDREWEDARGLRYTGGSLNDRREAYLPCESQQLLNDHETNSYGMMHPDVNKSDVLVDREDSRGLRYRGVSLNDKKEAYLQCESQRRLNDHETDSYVTMHPDINKSDILVDHEDARGQKYRGVPLNDRKKAYLQRESQQLLNDYETDSYVMLPPDVNRSDILVDHEDARGLRFKGVSLNDRKEAYFQCESQQRLKDHDTISYGMMHPNLNKSDILIDREDARALELRRVSFDDGKESYMDYRRGDAYPRYKSQQLKEDYDYGIDDRIYRDVNSSDIIVNHGDANALELRRVAFRDRNEAYLDNESKDVYQHYKKQPLKDYDSGIDERMYAAVTKSETVVDQGGTRALERRGVSSNDGREAYLHYESQKLLRDHEIDSYGRMHPDVSRSSAGKQDEEALRGRRYHFDDRDQVYLDDERLQQRNGGHVQVHANMRYPDGREEVYHSNDPILRTRDAYGLRDDASELMHENMAYDYNYGDAKQSRMSYEKADSERFREHEVTYDYRDKLGNYAVDGGTSKDQFRYLTDERNFGNVDHTSTPRRRLSAKERLGGRVEEDSRVHVKHRLHQVRNPKLKEMRSKDKISYFYDGDVGSVYFGPNHPMKPHRLCMTHHLILAYGLHSKMEVYRPHKAYPIEMAQFHSPDYVEFLQRINPENQNLFPNEMARYNLGEDCPVFEDLFEFCQIYAGGTIDAARRLNNKLCDIAINWAGGLHHAKKCDASGFCYINDLVLGILELLKHHPRVLYIDIDVHHGDGVEEAFYFTDRVMTVSFHKFGDKFFPGTGDVKEIGEREGKFYAINVPLKDGIDDSSFNRLFRTIISKVVEIYQPGAIVLQCGADSLARDRLGCFNLSIDGHAECVKFVKKFNLPLLVTGGGGYTKENVARCWTVETGILLDTELPNEIPENDYIKYFAPDFSLKIPGGHIENLNTKSYISSIKVQILENLRYIQHAPSVQMQEVPPDFYIPDFDEDEQNPDERVDQRSRDKQVQRDDEYFNGDNDNDAS</sequence>
<dbReference type="InterPro" id="IPR023696">
    <property type="entry name" value="Ureohydrolase_dom_sf"/>
</dbReference>
<comment type="catalytic activity">
    <reaction evidence="7">
        <text>N(6)-acetyl-L-lysyl-[histone] + H2O = L-lysyl-[histone] + acetate</text>
        <dbReference type="Rhea" id="RHEA:58196"/>
        <dbReference type="Rhea" id="RHEA-COMP:9845"/>
        <dbReference type="Rhea" id="RHEA-COMP:11338"/>
        <dbReference type="ChEBI" id="CHEBI:15377"/>
        <dbReference type="ChEBI" id="CHEBI:29969"/>
        <dbReference type="ChEBI" id="CHEBI:30089"/>
        <dbReference type="ChEBI" id="CHEBI:61930"/>
        <dbReference type="EC" id="3.5.1.98"/>
    </reaction>
</comment>
<dbReference type="InterPro" id="IPR000286">
    <property type="entry name" value="HDACs"/>
</dbReference>
<feature type="compositionally biased region" description="Basic and acidic residues" evidence="8">
    <location>
        <begin position="1503"/>
        <end position="1521"/>
    </location>
</feature>
<feature type="compositionally biased region" description="Basic and acidic residues" evidence="8">
    <location>
        <begin position="1075"/>
        <end position="1085"/>
    </location>
</feature>
<feature type="compositionally biased region" description="Basic and acidic residues" evidence="8">
    <location>
        <begin position="1"/>
        <end position="10"/>
    </location>
</feature>
<accession>A0A8S2ACI1</accession>
<evidence type="ECO:0000256" key="1">
    <source>
        <dbReference type="ARBA" id="ARBA00001947"/>
    </source>
</evidence>
<gene>
    <name evidence="10" type="ORF">AARE701A_LOCUS12565</name>
</gene>
<evidence type="ECO:0000256" key="2">
    <source>
        <dbReference type="ARBA" id="ARBA00006457"/>
    </source>
</evidence>